<protein>
    <recommendedName>
        <fullName evidence="7">Protein arginine methyltransferase NDUFAF7</fullName>
        <ecNumber evidence="7">2.1.1.320</ecNumber>
    </recommendedName>
</protein>
<evidence type="ECO:0000256" key="5">
    <source>
        <dbReference type="ARBA" id="ARBA00023128"/>
    </source>
</evidence>
<dbReference type="GO" id="GO:0035243">
    <property type="term" value="F:protein-arginine omega-N symmetric methyltransferase activity"/>
    <property type="evidence" value="ECO:0007669"/>
    <property type="project" value="UniProtKB-EC"/>
</dbReference>
<dbReference type="InterPro" id="IPR038375">
    <property type="entry name" value="NDUFAF7_sf"/>
</dbReference>
<dbReference type="Pfam" id="PF02636">
    <property type="entry name" value="Methyltransf_28"/>
    <property type="match status" value="1"/>
</dbReference>
<dbReference type="GO" id="GO:0032981">
    <property type="term" value="P:mitochondrial respiratory chain complex I assembly"/>
    <property type="evidence" value="ECO:0007669"/>
    <property type="project" value="TreeGrafter"/>
</dbReference>
<organism evidence="8 9">
    <name type="scientific">Geotrichum candidum</name>
    <name type="common">Oospora lactis</name>
    <name type="synonym">Dipodascus geotrichum</name>
    <dbReference type="NCBI Taxonomy" id="1173061"/>
    <lineage>
        <taxon>Eukaryota</taxon>
        <taxon>Fungi</taxon>
        <taxon>Dikarya</taxon>
        <taxon>Ascomycota</taxon>
        <taxon>Saccharomycotina</taxon>
        <taxon>Dipodascomycetes</taxon>
        <taxon>Dipodascales</taxon>
        <taxon>Dipodascaceae</taxon>
        <taxon>Geotrichum</taxon>
    </lineage>
</organism>
<evidence type="ECO:0000313" key="8">
    <source>
        <dbReference type="EMBL" id="KAF5104295.1"/>
    </source>
</evidence>
<dbReference type="EMBL" id="QQZK01000010">
    <property type="protein sequence ID" value="KAF5104295.1"/>
    <property type="molecule type" value="Genomic_DNA"/>
</dbReference>
<dbReference type="Proteomes" id="UP000750522">
    <property type="component" value="Unassembled WGS sequence"/>
</dbReference>
<evidence type="ECO:0000256" key="6">
    <source>
        <dbReference type="ARBA" id="ARBA00048612"/>
    </source>
</evidence>
<sequence>MISLIRQSKACHRASASLLKTRAFPVSAIKPTIRFNSTVSSSSSGLIKPAGTTKPVNENELGKVLAETIRSQGPLSLAAFMRECLTNPAGGYYINKDPFGKSGDFITSPEISQMFGELVGIWVLTQWMLQNKPQAVRLIEFGPGRGTLMSDMLRSARPFKQFENAIKEVYFVEASPTLRKAQHKLICGTNELVHDKATGVYSSKSLYNGTPVFWVEDAKILPQKSSDKEEFANYIIAHEFFDALPIYQFEKVADEPGVSTKLPSQRPASWREFVVDYCVPKPTELESSILLPNQSIVKASAKNGGKLDKNDKPVFQLGLAPSWTVPARIIPKTHPRYDALPIGAKVEICPDAWEITEQMAQRIDGTKGGVLVVDYGPSDTIPVNSLRGIKDHKLVNPFETPGEADLSTDVDFQAIKVAAMQARPNDVAVYGPVEQGDWLHTMGIGARATMLANAQTTEEGKKRVEQAYNRLVERGGGAMGKLYKVMAIVPKGQGKPVGFGGDI</sequence>
<gene>
    <name evidence="8" type="ORF">DV451_000791</name>
</gene>
<dbReference type="EC" id="2.1.1.320" evidence="7"/>
<reference evidence="8" key="2">
    <citation type="submission" date="2020-01" db="EMBL/GenBank/DDBJ databases">
        <authorList>
            <person name="Perkins V."/>
            <person name="Lessard M.-H."/>
            <person name="Dugat-Bony E."/>
            <person name="Frenette M."/>
            <person name="Labrie S."/>
        </authorList>
    </citation>
    <scope>NUCLEOTIDE SEQUENCE</scope>
    <source>
        <strain evidence="8">LMA-70</strain>
    </source>
</reference>
<comment type="subcellular location">
    <subcellularLocation>
        <location evidence="1 7">Mitochondrion</location>
    </subcellularLocation>
</comment>
<comment type="similarity">
    <text evidence="2 7">Belongs to the NDUFAF7 family.</text>
</comment>
<comment type="function">
    <text evidence="7">Arginine methyltransferase involved in the assembly or stability of mitochondrial NADH:ubiquinone oxidoreductase complex (complex I).</text>
</comment>
<dbReference type="AlphaFoldDB" id="A0A9P5KWZ9"/>
<dbReference type="InterPro" id="IPR003788">
    <property type="entry name" value="NDUFAF7"/>
</dbReference>
<comment type="caution">
    <text evidence="8">The sequence shown here is derived from an EMBL/GenBank/DDBJ whole genome shotgun (WGS) entry which is preliminary data.</text>
</comment>
<accession>A0A9P5KWZ9</accession>
<proteinExistence type="inferred from homology"/>
<keyword evidence="4 7" id="KW-0808">Transferase</keyword>
<evidence type="ECO:0000256" key="1">
    <source>
        <dbReference type="ARBA" id="ARBA00004173"/>
    </source>
</evidence>
<name>A0A9P5KWZ9_GEOCN</name>
<dbReference type="FunFam" id="3.40.50.12710:FF:000008">
    <property type="entry name" value="Protein arginine methyltransferase NDUFAF7"/>
    <property type="match status" value="1"/>
</dbReference>
<dbReference type="GO" id="GO:0032259">
    <property type="term" value="P:methylation"/>
    <property type="evidence" value="ECO:0007669"/>
    <property type="project" value="UniProtKB-KW"/>
</dbReference>
<evidence type="ECO:0000256" key="2">
    <source>
        <dbReference type="ARBA" id="ARBA00005891"/>
    </source>
</evidence>
<dbReference type="PANTHER" id="PTHR12049">
    <property type="entry name" value="PROTEIN ARGININE METHYLTRANSFERASE NDUFAF7, MITOCHONDRIAL"/>
    <property type="match status" value="1"/>
</dbReference>
<dbReference type="GO" id="GO:0005739">
    <property type="term" value="C:mitochondrion"/>
    <property type="evidence" value="ECO:0007669"/>
    <property type="project" value="UniProtKB-SubCell"/>
</dbReference>
<comment type="catalytic activity">
    <reaction evidence="6 7">
        <text>L-arginyl-[protein] + 2 S-adenosyl-L-methionine = N(omega),N(omega)'-dimethyl-L-arginyl-[protein] + 2 S-adenosyl-L-homocysteine + 2 H(+)</text>
        <dbReference type="Rhea" id="RHEA:48108"/>
        <dbReference type="Rhea" id="RHEA-COMP:10532"/>
        <dbReference type="Rhea" id="RHEA-COMP:11992"/>
        <dbReference type="ChEBI" id="CHEBI:15378"/>
        <dbReference type="ChEBI" id="CHEBI:29965"/>
        <dbReference type="ChEBI" id="CHEBI:57856"/>
        <dbReference type="ChEBI" id="CHEBI:59789"/>
        <dbReference type="ChEBI" id="CHEBI:88221"/>
        <dbReference type="EC" id="2.1.1.320"/>
    </reaction>
</comment>
<evidence type="ECO:0000256" key="3">
    <source>
        <dbReference type="ARBA" id="ARBA00022603"/>
    </source>
</evidence>
<keyword evidence="5 7" id="KW-0496">Mitochondrion</keyword>
<dbReference type="InterPro" id="IPR029063">
    <property type="entry name" value="SAM-dependent_MTases_sf"/>
</dbReference>
<evidence type="ECO:0000256" key="7">
    <source>
        <dbReference type="RuleBase" id="RU364114"/>
    </source>
</evidence>
<dbReference type="SUPFAM" id="SSF53335">
    <property type="entry name" value="S-adenosyl-L-methionine-dependent methyltransferases"/>
    <property type="match status" value="1"/>
</dbReference>
<reference evidence="8" key="1">
    <citation type="journal article" date="2020" name="Front. Microbiol.">
        <title>Phenotypic and Genetic Characterization of the Cheese Ripening Yeast Geotrichum candidum.</title>
        <authorList>
            <person name="Perkins V."/>
            <person name="Vignola S."/>
            <person name="Lessard M.H."/>
            <person name="Plante P.L."/>
            <person name="Corbeil J."/>
            <person name="Dugat-Bony E."/>
            <person name="Frenette M."/>
            <person name="Labrie S."/>
        </authorList>
    </citation>
    <scope>NUCLEOTIDE SEQUENCE</scope>
    <source>
        <strain evidence="8">LMA-70</strain>
    </source>
</reference>
<dbReference type="Gene3D" id="3.40.50.12710">
    <property type="match status" value="1"/>
</dbReference>
<dbReference type="PANTHER" id="PTHR12049:SF7">
    <property type="entry name" value="PROTEIN ARGININE METHYLTRANSFERASE NDUFAF7, MITOCHONDRIAL"/>
    <property type="match status" value="1"/>
</dbReference>
<evidence type="ECO:0000313" key="9">
    <source>
        <dbReference type="Proteomes" id="UP000750522"/>
    </source>
</evidence>
<keyword evidence="3 7" id="KW-0489">Methyltransferase</keyword>
<evidence type="ECO:0000256" key="4">
    <source>
        <dbReference type="ARBA" id="ARBA00022679"/>
    </source>
</evidence>